<evidence type="ECO:0000256" key="3">
    <source>
        <dbReference type="ARBA" id="ARBA00022989"/>
    </source>
</evidence>
<dbReference type="NCBIfam" id="TIGR00247">
    <property type="entry name" value="endolytic transglycosylase MltG"/>
    <property type="match status" value="1"/>
</dbReference>
<organism evidence="8 9">
    <name type="scientific">Chitinivibrio alkaliphilus ACht1</name>
    <dbReference type="NCBI Taxonomy" id="1313304"/>
    <lineage>
        <taxon>Bacteria</taxon>
        <taxon>Pseudomonadati</taxon>
        <taxon>Fibrobacterota</taxon>
        <taxon>Chitinivibrionia</taxon>
        <taxon>Chitinivibrionales</taxon>
        <taxon>Chitinivibrionaceae</taxon>
        <taxon>Chitinivibrio</taxon>
    </lineage>
</organism>
<sequence>MHHAFSLIRQFGQTWFTGLLYILAGAGYAFYAFLWMVRAMQIVVKKFVMFILVIVTLLCGLLAYWGFYAPEERRGETVRIEIPRGASLRSIAELLEDAEIIPHWALFYYYVRYQEVGHKIQAGAYAVPEQSGVLHALEVLLGSALVEGVTVTIPEGLTIEQTARTIARQYPIDTVRFDSLARDSSFMGSLSKDSYESLEGFLFPETYLFPKELSEEQIIRILVRQYTQAMEAILEEVDTPSLSPYEAVILASIIEKETNVAHELRRVSGVFHNRLDQNIPLGADATVRFIINRFTGPLRVSELQNPSPYNTRIHRGLPPGPICSPGKAAIVAALDPLETDELFLWRNGMVLGNTIFLEQMRNIIGKSCRYENKTLLFKIGSFQ</sequence>
<dbReference type="EMBL" id="ASJR01000017">
    <property type="protein sequence ID" value="ERP31188.1"/>
    <property type="molecule type" value="Genomic_DNA"/>
</dbReference>
<evidence type="ECO:0000256" key="1">
    <source>
        <dbReference type="ARBA" id="ARBA00022475"/>
    </source>
</evidence>
<dbReference type="Pfam" id="PF02618">
    <property type="entry name" value="YceG"/>
    <property type="match status" value="1"/>
</dbReference>
<dbReference type="STRING" id="1313304.CALK_1901"/>
<keyword evidence="3 7" id="KW-1133">Transmembrane helix</keyword>
<name>U7D5F9_9BACT</name>
<evidence type="ECO:0000256" key="4">
    <source>
        <dbReference type="ARBA" id="ARBA00023136"/>
    </source>
</evidence>
<evidence type="ECO:0000256" key="6">
    <source>
        <dbReference type="ARBA" id="ARBA00023316"/>
    </source>
</evidence>
<proteinExistence type="inferred from homology"/>
<protein>
    <recommendedName>
        <fullName evidence="7">Endolytic murein transglycosylase</fullName>
        <ecNumber evidence="7">4.2.2.29</ecNumber>
    </recommendedName>
    <alternativeName>
        <fullName evidence="7">Peptidoglycan lytic transglycosylase</fullName>
    </alternativeName>
    <alternativeName>
        <fullName evidence="7">Peptidoglycan polymerization terminase</fullName>
    </alternativeName>
</protein>
<comment type="similarity">
    <text evidence="7">Belongs to the transglycosylase MltG family.</text>
</comment>
<dbReference type="PANTHER" id="PTHR30518:SF2">
    <property type="entry name" value="ENDOLYTIC MUREIN TRANSGLYCOSYLASE"/>
    <property type="match status" value="1"/>
</dbReference>
<dbReference type="PANTHER" id="PTHR30518">
    <property type="entry name" value="ENDOLYTIC MUREIN TRANSGLYCOSYLASE"/>
    <property type="match status" value="1"/>
</dbReference>
<evidence type="ECO:0000256" key="7">
    <source>
        <dbReference type="HAMAP-Rule" id="MF_02065"/>
    </source>
</evidence>
<dbReference type="Gene3D" id="3.30.1490.480">
    <property type="entry name" value="Endolytic murein transglycosylase"/>
    <property type="match status" value="1"/>
</dbReference>
<dbReference type="GO" id="GO:0009252">
    <property type="term" value="P:peptidoglycan biosynthetic process"/>
    <property type="evidence" value="ECO:0007669"/>
    <property type="project" value="UniProtKB-UniRule"/>
</dbReference>
<dbReference type="InterPro" id="IPR003770">
    <property type="entry name" value="MLTG-like"/>
</dbReference>
<dbReference type="GO" id="GO:0005886">
    <property type="term" value="C:plasma membrane"/>
    <property type="evidence" value="ECO:0007669"/>
    <property type="project" value="UniProtKB-UniRule"/>
</dbReference>
<keyword evidence="6 7" id="KW-0961">Cell wall biogenesis/degradation</keyword>
<feature type="site" description="Important for catalytic activity" evidence="7">
    <location>
        <position position="257"/>
    </location>
</feature>
<keyword evidence="9" id="KW-1185">Reference proteome</keyword>
<evidence type="ECO:0000256" key="5">
    <source>
        <dbReference type="ARBA" id="ARBA00023239"/>
    </source>
</evidence>
<dbReference type="AlphaFoldDB" id="U7D5F9"/>
<feature type="transmembrane region" description="Helical" evidence="7">
    <location>
        <begin position="15"/>
        <end position="35"/>
    </location>
</feature>
<dbReference type="Proteomes" id="UP000017148">
    <property type="component" value="Unassembled WGS sequence"/>
</dbReference>
<keyword evidence="5 7" id="KW-0456">Lyase</keyword>
<reference evidence="8 9" key="1">
    <citation type="journal article" date="2013" name="Environ. Microbiol.">
        <title>Genome analysis of Chitinivibrio alkaliphilus gen. nov., sp. nov., a novel extremely haloalkaliphilic anaerobic chitinolytic bacterium from the candidate phylum Termite Group 3.</title>
        <authorList>
            <person name="Sorokin D.Y."/>
            <person name="Gumerov V.M."/>
            <person name="Rakitin A.L."/>
            <person name="Beletsky A.V."/>
            <person name="Damste J.S."/>
            <person name="Muyzer G."/>
            <person name="Mardanov A.V."/>
            <person name="Ravin N.V."/>
        </authorList>
    </citation>
    <scope>NUCLEOTIDE SEQUENCE [LARGE SCALE GENOMIC DNA]</scope>
    <source>
        <strain evidence="8 9">ACht1</strain>
    </source>
</reference>
<comment type="function">
    <text evidence="7">Functions as a peptidoglycan terminase that cleaves nascent peptidoglycan strands endolytically to terminate their elongation.</text>
</comment>
<evidence type="ECO:0000313" key="9">
    <source>
        <dbReference type="Proteomes" id="UP000017148"/>
    </source>
</evidence>
<keyword evidence="4 7" id="KW-0472">Membrane</keyword>
<comment type="caution">
    <text evidence="7">Lacks conserved residue(s) required for the propagation of feature annotation.</text>
</comment>
<gene>
    <name evidence="7" type="primary">mltG</name>
    <name evidence="8" type="ORF">CALK_1901</name>
</gene>
<dbReference type="GO" id="GO:0071555">
    <property type="term" value="P:cell wall organization"/>
    <property type="evidence" value="ECO:0007669"/>
    <property type="project" value="UniProtKB-KW"/>
</dbReference>
<dbReference type="GO" id="GO:0008932">
    <property type="term" value="F:lytic endotransglycosylase activity"/>
    <property type="evidence" value="ECO:0007669"/>
    <property type="project" value="UniProtKB-UniRule"/>
</dbReference>
<dbReference type="eggNOG" id="COG1559">
    <property type="taxonomic scope" value="Bacteria"/>
</dbReference>
<keyword evidence="2 7" id="KW-0812">Transmembrane</keyword>
<accession>U7D5F9</accession>
<dbReference type="EC" id="4.2.2.29" evidence="7"/>
<evidence type="ECO:0000313" key="8">
    <source>
        <dbReference type="EMBL" id="ERP31188.1"/>
    </source>
</evidence>
<feature type="transmembrane region" description="Helical" evidence="7">
    <location>
        <begin position="47"/>
        <end position="67"/>
    </location>
</feature>
<dbReference type="PATRIC" id="fig|1313304.3.peg.1808"/>
<keyword evidence="1 7" id="KW-1003">Cell membrane</keyword>
<comment type="catalytic activity">
    <reaction evidence="7">
        <text>a peptidoglycan chain = a peptidoglycan chain with N-acetyl-1,6-anhydromuramyl-[peptide] at the reducing end + a peptidoglycan chain with N-acetylglucosamine at the non-reducing end.</text>
        <dbReference type="EC" id="4.2.2.29"/>
    </reaction>
</comment>
<comment type="caution">
    <text evidence="8">The sequence shown here is derived from an EMBL/GenBank/DDBJ whole genome shotgun (WGS) entry which is preliminary data.</text>
</comment>
<dbReference type="HAMAP" id="MF_02065">
    <property type="entry name" value="MltG"/>
    <property type="match status" value="1"/>
</dbReference>
<evidence type="ECO:0000256" key="2">
    <source>
        <dbReference type="ARBA" id="ARBA00022692"/>
    </source>
</evidence>